<keyword evidence="2" id="KW-1185">Reference proteome</keyword>
<gene>
    <name evidence="1" type="ORF">GCM10007940_40960</name>
</gene>
<organism evidence="1 2">
    <name type="scientific">Portibacter lacus</name>
    <dbReference type="NCBI Taxonomy" id="1099794"/>
    <lineage>
        <taxon>Bacteria</taxon>
        <taxon>Pseudomonadati</taxon>
        <taxon>Bacteroidota</taxon>
        <taxon>Saprospiria</taxon>
        <taxon>Saprospirales</taxon>
        <taxon>Haliscomenobacteraceae</taxon>
        <taxon>Portibacter</taxon>
    </lineage>
</organism>
<dbReference type="EMBL" id="BSOH01000027">
    <property type="protein sequence ID" value="GLR19480.1"/>
    <property type="molecule type" value="Genomic_DNA"/>
</dbReference>
<evidence type="ECO:0008006" key="3">
    <source>
        <dbReference type="Google" id="ProtNLM"/>
    </source>
</evidence>
<sequence length="362" mass="41021">MLFILTLGNAQQNLSFDGQLSAITSYSPQVEKPFFAGLRYIPELNYGIQIDTFSNFNFEASANINGVWNEGVTDGNISPYRLWARYTGKQFEIRAGLQKIEFGSASILRPLQWFNQVDPRDPLQLTNGVYALLGRYYFLNNANIWVWGLYGNEGARGFDPIHSNKSIPEYGGRVQFPVTKGELGLTYHHRVADSRALEYLPSIDRIPENRIGLDGKWDVGVGLWFEAAHLWRTEMIAVFKNQTTINVGVDYTFGLGNGLAFIAEHMILSYDEEAFTFGDPVNFTAATMAYPLTFFDNIGSVIFYNWNTTDVTFILNYEHQFNKVSMYVMAYYNPSTTSGIQDNDLVYSFAGPGIRLMAVYNH</sequence>
<name>A0AA37SUU7_9BACT</name>
<evidence type="ECO:0000313" key="2">
    <source>
        <dbReference type="Proteomes" id="UP001156666"/>
    </source>
</evidence>
<dbReference type="AlphaFoldDB" id="A0AA37SUU7"/>
<evidence type="ECO:0000313" key="1">
    <source>
        <dbReference type="EMBL" id="GLR19480.1"/>
    </source>
</evidence>
<protein>
    <recommendedName>
        <fullName evidence="3">Porin</fullName>
    </recommendedName>
</protein>
<proteinExistence type="predicted"/>
<reference evidence="1" key="1">
    <citation type="journal article" date="2014" name="Int. J. Syst. Evol. Microbiol.">
        <title>Complete genome sequence of Corynebacterium casei LMG S-19264T (=DSM 44701T), isolated from a smear-ripened cheese.</title>
        <authorList>
            <consortium name="US DOE Joint Genome Institute (JGI-PGF)"/>
            <person name="Walter F."/>
            <person name="Albersmeier A."/>
            <person name="Kalinowski J."/>
            <person name="Ruckert C."/>
        </authorList>
    </citation>
    <scope>NUCLEOTIDE SEQUENCE</scope>
    <source>
        <strain evidence="1">NBRC 108769</strain>
    </source>
</reference>
<comment type="caution">
    <text evidence="1">The sequence shown here is derived from an EMBL/GenBank/DDBJ whole genome shotgun (WGS) entry which is preliminary data.</text>
</comment>
<accession>A0AA37SUU7</accession>
<dbReference type="Proteomes" id="UP001156666">
    <property type="component" value="Unassembled WGS sequence"/>
</dbReference>
<reference evidence="1" key="2">
    <citation type="submission" date="2023-01" db="EMBL/GenBank/DDBJ databases">
        <title>Draft genome sequence of Portibacter lacus strain NBRC 108769.</title>
        <authorList>
            <person name="Sun Q."/>
            <person name="Mori K."/>
        </authorList>
    </citation>
    <scope>NUCLEOTIDE SEQUENCE</scope>
    <source>
        <strain evidence="1">NBRC 108769</strain>
    </source>
</reference>